<sequence>MDRMIVELYKDFKVNDGGHICYLYNNESNYMTNVVSFIVTGIRNGDYILLLENDRNILQIKEMLQNELSEKELTYLLFINNFDFYYSYGNFHPHTIVNHFVENIEPHLQKGASICTWGLVEWREDKEIHKNIAEYEEQIHKIVNEKGIVSVCAYDASRTSDSLKKVLHNCHGVLMSDEKVINL</sequence>
<dbReference type="RefSeq" id="WP_132002720.1">
    <property type="nucleotide sequence ID" value="NZ_JABUHM010000002.1"/>
</dbReference>
<dbReference type="InterPro" id="IPR025847">
    <property type="entry name" value="MEDS_domain"/>
</dbReference>
<keyword evidence="3" id="KW-1185">Reference proteome</keyword>
<organism evidence="2 3">
    <name type="scientific">Mesobacillus foraminis</name>
    <dbReference type="NCBI Taxonomy" id="279826"/>
    <lineage>
        <taxon>Bacteria</taxon>
        <taxon>Bacillati</taxon>
        <taxon>Bacillota</taxon>
        <taxon>Bacilli</taxon>
        <taxon>Bacillales</taxon>
        <taxon>Bacillaceae</taxon>
        <taxon>Mesobacillus</taxon>
    </lineage>
</organism>
<accession>A0A4R2BKG9</accession>
<evidence type="ECO:0000313" key="3">
    <source>
        <dbReference type="Proteomes" id="UP000295689"/>
    </source>
</evidence>
<gene>
    <name evidence="2" type="ORF">EV146_10325</name>
</gene>
<dbReference type="AlphaFoldDB" id="A0A4R2BKG9"/>
<feature type="domain" description="MEDS" evidence="1">
    <location>
        <begin position="19"/>
        <end position="171"/>
    </location>
</feature>
<evidence type="ECO:0000259" key="1">
    <source>
        <dbReference type="Pfam" id="PF14417"/>
    </source>
</evidence>
<proteinExistence type="predicted"/>
<dbReference type="Proteomes" id="UP000295689">
    <property type="component" value="Unassembled WGS sequence"/>
</dbReference>
<reference evidence="2 3" key="1">
    <citation type="journal article" date="2015" name="Stand. Genomic Sci.">
        <title>Genomic Encyclopedia of Bacterial and Archaeal Type Strains, Phase III: the genomes of soil and plant-associated and newly described type strains.</title>
        <authorList>
            <person name="Whitman W.B."/>
            <person name="Woyke T."/>
            <person name="Klenk H.P."/>
            <person name="Zhou Y."/>
            <person name="Lilburn T.G."/>
            <person name="Beck B.J."/>
            <person name="De Vos P."/>
            <person name="Vandamme P."/>
            <person name="Eisen J.A."/>
            <person name="Garrity G."/>
            <person name="Hugenholtz P."/>
            <person name="Kyrpides N.C."/>
        </authorList>
    </citation>
    <scope>NUCLEOTIDE SEQUENCE [LARGE SCALE GENOMIC DNA]</scope>
    <source>
        <strain evidence="2 3">CV53</strain>
    </source>
</reference>
<evidence type="ECO:0000313" key="2">
    <source>
        <dbReference type="EMBL" id="TCN26504.1"/>
    </source>
</evidence>
<name>A0A4R2BKG9_9BACI</name>
<protein>
    <submittedName>
        <fullName evidence="2">DcmR-like sensory protein</fullName>
    </submittedName>
</protein>
<dbReference type="EMBL" id="SLVV01000003">
    <property type="protein sequence ID" value="TCN26504.1"/>
    <property type="molecule type" value="Genomic_DNA"/>
</dbReference>
<dbReference type="Pfam" id="PF14417">
    <property type="entry name" value="MEDS"/>
    <property type="match status" value="1"/>
</dbReference>
<comment type="caution">
    <text evidence="2">The sequence shown here is derived from an EMBL/GenBank/DDBJ whole genome shotgun (WGS) entry which is preliminary data.</text>
</comment>